<reference evidence="1" key="1">
    <citation type="submission" date="2022-03" db="EMBL/GenBank/DDBJ databases">
        <title>ESBL-producing Moellerella wisconsensis and Escherichia marmotae isolated from wild game meat.</title>
        <authorList>
            <person name="Biggel M."/>
        </authorList>
    </citation>
    <scope>NUCLEOTIDE SEQUENCE</scope>
    <source>
        <strain evidence="1">W1</strain>
    </source>
</reference>
<evidence type="ECO:0000313" key="1">
    <source>
        <dbReference type="EMBL" id="UNH38993.1"/>
    </source>
</evidence>
<proteinExistence type="predicted"/>
<dbReference type="EMBL" id="CP093255">
    <property type="protein sequence ID" value="UNH38993.1"/>
    <property type="molecule type" value="Genomic_DNA"/>
</dbReference>
<protein>
    <submittedName>
        <fullName evidence="1">Immunity 52 family protein</fullName>
    </submittedName>
</protein>
<name>A0ACD3Y7C9_9GAMM</name>
<evidence type="ECO:0000313" key="2">
    <source>
        <dbReference type="Proteomes" id="UP000829420"/>
    </source>
</evidence>
<gene>
    <name evidence="1" type="ORF">MNY70_00440</name>
</gene>
<sequence length="224" mass="25630">MKLKLDVDIKLGDELTSEKLTDIFHTMIGFVENVTLLNNSKWFFSGDSLEDSMKKTAFENSKPSFILKNKENIEIIESIWAEGNSLTIQHAAISNQYILRFNIREVNSLSISNTLKSLHRILSIFNVICFKLDTNNYAYNQKQVFPDRLPVGWMLYLNKKITQQQVPMAAELIDIENKKNSGTLIISTDHVFNGSDKDDIKKANEIEIQLTALGLLPLIREIYS</sequence>
<dbReference type="Proteomes" id="UP000829420">
    <property type="component" value="Chromosome"/>
</dbReference>
<accession>A0ACD3Y7C9</accession>
<organism evidence="1 2">
    <name type="scientific">Moellerella wisconsensis</name>
    <dbReference type="NCBI Taxonomy" id="158849"/>
    <lineage>
        <taxon>Bacteria</taxon>
        <taxon>Pseudomonadati</taxon>
        <taxon>Pseudomonadota</taxon>
        <taxon>Gammaproteobacteria</taxon>
        <taxon>Enterobacterales</taxon>
        <taxon>Morganellaceae</taxon>
        <taxon>Moellerella</taxon>
    </lineage>
</organism>
<keyword evidence="2" id="KW-1185">Reference proteome</keyword>